<proteinExistence type="predicted"/>
<name>A0A845GES7_9BURK</name>
<evidence type="ECO:0000313" key="2">
    <source>
        <dbReference type="Proteomes" id="UP000447355"/>
    </source>
</evidence>
<evidence type="ECO:0000313" key="1">
    <source>
        <dbReference type="EMBL" id="MYM92804.1"/>
    </source>
</evidence>
<dbReference type="Proteomes" id="UP000447355">
    <property type="component" value="Unassembled WGS sequence"/>
</dbReference>
<gene>
    <name evidence="1" type="ORF">GTP90_02880</name>
</gene>
<dbReference type="EMBL" id="WWCX01000001">
    <property type="protein sequence ID" value="MYM92804.1"/>
    <property type="molecule type" value="Genomic_DNA"/>
</dbReference>
<sequence>MSNTMNFEQFKERFEPIKNHLNPLADLEGLMFHLGEKELAYVRQQESGTIWTVHLIDGVRVIASVFSSVDREGYLVARNAIAAGSYYEVIDDDDMEERDE</sequence>
<dbReference type="RefSeq" id="WP_161082058.1">
    <property type="nucleotide sequence ID" value="NZ_WWCX01000001.1"/>
</dbReference>
<organism evidence="1 2">
    <name type="scientific">Duganella vulcania</name>
    <dbReference type="NCBI Taxonomy" id="2692166"/>
    <lineage>
        <taxon>Bacteria</taxon>
        <taxon>Pseudomonadati</taxon>
        <taxon>Pseudomonadota</taxon>
        <taxon>Betaproteobacteria</taxon>
        <taxon>Burkholderiales</taxon>
        <taxon>Oxalobacteraceae</taxon>
        <taxon>Telluria group</taxon>
        <taxon>Duganella</taxon>
    </lineage>
</organism>
<dbReference type="AlphaFoldDB" id="A0A845GES7"/>
<accession>A0A845GES7</accession>
<protein>
    <submittedName>
        <fullName evidence="1">Uncharacterized protein</fullName>
    </submittedName>
</protein>
<comment type="caution">
    <text evidence="1">The sequence shown here is derived from an EMBL/GenBank/DDBJ whole genome shotgun (WGS) entry which is preliminary data.</text>
</comment>
<reference evidence="1" key="1">
    <citation type="submission" date="2019-12" db="EMBL/GenBank/DDBJ databases">
        <title>Novel species isolated from a subtropical stream in China.</title>
        <authorList>
            <person name="Lu H."/>
        </authorList>
    </citation>
    <scope>NUCLEOTIDE SEQUENCE [LARGE SCALE GENOMIC DNA]</scope>
    <source>
        <strain evidence="1">FT81W</strain>
    </source>
</reference>